<evidence type="ECO:0000313" key="2">
    <source>
        <dbReference type="EMBL" id="MPN37216.1"/>
    </source>
</evidence>
<dbReference type="AlphaFoldDB" id="A0A645HF75"/>
<protein>
    <recommendedName>
        <fullName evidence="1">DUF6385 domain-containing protein</fullName>
    </recommendedName>
</protein>
<dbReference type="Pfam" id="PF19912">
    <property type="entry name" value="DUF6385"/>
    <property type="match status" value="1"/>
</dbReference>
<sequence>MSIAHIESDLGASVTTDTYAGTPSQDVSGWRTFTFFVENTSGEARSAAFKIQISPDNSKWVDDSAEITLTQGQFNIASASHYLRYARVAYKSKEPTQAANLHITFQAQA</sequence>
<accession>A0A645HF75</accession>
<organism evidence="2">
    <name type="scientific">bioreactor metagenome</name>
    <dbReference type="NCBI Taxonomy" id="1076179"/>
    <lineage>
        <taxon>unclassified sequences</taxon>
        <taxon>metagenomes</taxon>
        <taxon>ecological metagenomes</taxon>
    </lineage>
</organism>
<feature type="domain" description="DUF6385" evidence="1">
    <location>
        <begin position="26"/>
        <end position="109"/>
    </location>
</feature>
<comment type="caution">
    <text evidence="2">The sequence shown here is derived from an EMBL/GenBank/DDBJ whole genome shotgun (WGS) entry which is preliminary data.</text>
</comment>
<evidence type="ECO:0000259" key="1">
    <source>
        <dbReference type="Pfam" id="PF19912"/>
    </source>
</evidence>
<dbReference type="EMBL" id="VSSQ01091737">
    <property type="protein sequence ID" value="MPN37216.1"/>
    <property type="molecule type" value="Genomic_DNA"/>
</dbReference>
<name>A0A645HF75_9ZZZZ</name>
<gene>
    <name evidence="2" type="ORF">SDC9_184732</name>
</gene>
<reference evidence="2" key="1">
    <citation type="submission" date="2019-08" db="EMBL/GenBank/DDBJ databases">
        <authorList>
            <person name="Kucharzyk K."/>
            <person name="Murdoch R.W."/>
            <person name="Higgins S."/>
            <person name="Loffler F."/>
        </authorList>
    </citation>
    <scope>NUCLEOTIDE SEQUENCE</scope>
</reference>
<dbReference type="InterPro" id="IPR045965">
    <property type="entry name" value="DUF6385"/>
</dbReference>
<proteinExistence type="predicted"/>